<feature type="region of interest" description="Disordered" evidence="9">
    <location>
        <begin position="1"/>
        <end position="33"/>
    </location>
</feature>
<evidence type="ECO:0000256" key="1">
    <source>
        <dbReference type="ARBA" id="ARBA00004173"/>
    </source>
</evidence>
<evidence type="ECO:0000256" key="9">
    <source>
        <dbReference type="SAM" id="MobiDB-lite"/>
    </source>
</evidence>
<sequence length="248" mass="27729">MPTNQQASKRAVMESTTSMFQRATEKASTDSEELNPALVAAASAAASTLPNPHQAESELLRQLRKRKAMSDAQKKANAESLGVIIADMKVGKRAGRQSSSPAGQILFDDDGRGFTADKGITAELASVHRRCDPLNPLTLSTNQMPLSGFEEMIQWTKEDKLWAYPINNEAGLEEEASVPFHEHIFLEKHLEEGFPDKGPVRHFMELVVGGLSRNPYLSVQHKKEHIAWFREYFHQKEDVLKEADNFLN</sequence>
<keyword evidence="5" id="KW-0496">Mitochondrion</keyword>
<evidence type="ECO:0000256" key="7">
    <source>
        <dbReference type="ARBA" id="ARBA00035133"/>
    </source>
</evidence>
<reference evidence="10" key="1">
    <citation type="submission" date="2020-06" db="EMBL/GenBank/DDBJ databases">
        <authorList>
            <consortium name="Wellcome Sanger Institute Data Sharing"/>
        </authorList>
    </citation>
    <scope>NUCLEOTIDE SEQUENCE [LARGE SCALE GENOMIC DNA]</scope>
</reference>
<evidence type="ECO:0000256" key="8">
    <source>
        <dbReference type="ARBA" id="ARBA00035363"/>
    </source>
</evidence>
<organism evidence="10 11">
    <name type="scientific">Gouania willdenowi</name>
    <name type="common">Blunt-snouted clingfish</name>
    <name type="synonym">Lepadogaster willdenowi</name>
    <dbReference type="NCBI Taxonomy" id="441366"/>
    <lineage>
        <taxon>Eukaryota</taxon>
        <taxon>Metazoa</taxon>
        <taxon>Chordata</taxon>
        <taxon>Craniata</taxon>
        <taxon>Vertebrata</taxon>
        <taxon>Euteleostomi</taxon>
        <taxon>Actinopterygii</taxon>
        <taxon>Neopterygii</taxon>
        <taxon>Teleostei</taxon>
        <taxon>Neoteleostei</taxon>
        <taxon>Acanthomorphata</taxon>
        <taxon>Ovalentaria</taxon>
        <taxon>Blenniimorphae</taxon>
        <taxon>Blenniiformes</taxon>
        <taxon>Gobiesocoidei</taxon>
        <taxon>Gobiesocidae</taxon>
        <taxon>Gobiesocinae</taxon>
        <taxon>Gouania</taxon>
    </lineage>
</organism>
<evidence type="ECO:0000313" key="11">
    <source>
        <dbReference type="Proteomes" id="UP000694680"/>
    </source>
</evidence>
<proteinExistence type="inferred from homology"/>
<dbReference type="Pfam" id="PF15433">
    <property type="entry name" value="MRP-S31"/>
    <property type="match status" value="2"/>
</dbReference>
<evidence type="ECO:0000313" key="10">
    <source>
        <dbReference type="Ensembl" id="ENSGWIP00000022230.1"/>
    </source>
</evidence>
<dbReference type="PANTHER" id="PTHR13231:SF3">
    <property type="entry name" value="SMALL RIBOSOMAL SUBUNIT PROTEIN MS31"/>
    <property type="match status" value="1"/>
</dbReference>
<dbReference type="GO" id="GO:0005763">
    <property type="term" value="C:mitochondrial small ribosomal subunit"/>
    <property type="evidence" value="ECO:0007669"/>
    <property type="project" value="InterPro"/>
</dbReference>
<evidence type="ECO:0000256" key="3">
    <source>
        <dbReference type="ARBA" id="ARBA00022946"/>
    </source>
</evidence>
<keyword evidence="11" id="KW-1185">Reference proteome</keyword>
<dbReference type="Proteomes" id="UP000694680">
    <property type="component" value="Chromosome 14"/>
</dbReference>
<evidence type="ECO:0000256" key="2">
    <source>
        <dbReference type="ARBA" id="ARBA00011057"/>
    </source>
</evidence>
<name>A0A8C5EN47_GOUWI</name>
<keyword evidence="6" id="KW-0687">Ribonucleoprotein</keyword>
<accession>A0A8C5EN47</accession>
<gene>
    <name evidence="10" type="primary">mrps31</name>
</gene>
<comment type="subcellular location">
    <subcellularLocation>
        <location evidence="1">Mitochondrion</location>
    </subcellularLocation>
</comment>
<dbReference type="GO" id="GO:0003735">
    <property type="term" value="F:structural constituent of ribosome"/>
    <property type="evidence" value="ECO:0007669"/>
    <property type="project" value="InterPro"/>
</dbReference>
<dbReference type="AlphaFoldDB" id="A0A8C5EN47"/>
<keyword evidence="4" id="KW-0689">Ribosomal protein</keyword>
<comment type="similarity">
    <text evidence="2">Belongs to the mitochondrion-specific ribosomal protein mS31 family.</text>
</comment>
<keyword evidence="3" id="KW-0809">Transit peptide</keyword>
<reference evidence="10" key="2">
    <citation type="submission" date="2025-08" db="UniProtKB">
        <authorList>
            <consortium name="Ensembl"/>
        </authorList>
    </citation>
    <scope>IDENTIFICATION</scope>
</reference>
<dbReference type="Ensembl" id="ENSGWIT00000024364.1">
    <property type="protein sequence ID" value="ENSGWIP00000022230.1"/>
    <property type="gene ID" value="ENSGWIG00000011932.1"/>
</dbReference>
<dbReference type="PANTHER" id="PTHR13231">
    <property type="entry name" value="MITOCHONDRIAL RIBOSOMAL PROTEIN S31"/>
    <property type="match status" value="1"/>
</dbReference>
<evidence type="ECO:0000256" key="5">
    <source>
        <dbReference type="ARBA" id="ARBA00023128"/>
    </source>
</evidence>
<feature type="compositionally biased region" description="Polar residues" evidence="9">
    <location>
        <begin position="1"/>
        <end position="21"/>
    </location>
</feature>
<reference evidence="10" key="3">
    <citation type="submission" date="2025-09" db="UniProtKB">
        <authorList>
            <consortium name="Ensembl"/>
        </authorList>
    </citation>
    <scope>IDENTIFICATION</scope>
</reference>
<evidence type="ECO:0000256" key="4">
    <source>
        <dbReference type="ARBA" id="ARBA00022980"/>
    </source>
</evidence>
<protein>
    <recommendedName>
        <fullName evidence="7">Small ribosomal subunit protein mS31</fullName>
    </recommendedName>
    <alternativeName>
        <fullName evidence="8">28S ribosomal protein S31, mitochondrial</fullName>
    </alternativeName>
</protein>
<evidence type="ECO:0000256" key="6">
    <source>
        <dbReference type="ARBA" id="ARBA00023274"/>
    </source>
</evidence>
<dbReference type="InterPro" id="IPR026299">
    <property type="entry name" value="MRP-S31"/>
</dbReference>